<organism evidence="1 2">
    <name type="scientific">Coniosporium uncinatum</name>
    <dbReference type="NCBI Taxonomy" id="93489"/>
    <lineage>
        <taxon>Eukaryota</taxon>
        <taxon>Fungi</taxon>
        <taxon>Dikarya</taxon>
        <taxon>Ascomycota</taxon>
        <taxon>Pezizomycotina</taxon>
        <taxon>Dothideomycetes</taxon>
        <taxon>Dothideomycetes incertae sedis</taxon>
        <taxon>Coniosporium</taxon>
    </lineage>
</organism>
<sequence length="112" mass="12639">MADDAAIDLSAKDIQKDPKRELKKTGRWEELYKRCCERSIGSVFTQPDLESFGVADDRAELLSAVQDLVSKYLFIVLQDRGVNSFRTRDRSIADKYDSPLTLRSNRRGGAPG</sequence>
<dbReference type="EMBL" id="JAWDJW010008789">
    <property type="protein sequence ID" value="KAK3060183.1"/>
    <property type="molecule type" value="Genomic_DNA"/>
</dbReference>
<proteinExistence type="predicted"/>
<comment type="caution">
    <text evidence="1">The sequence shown here is derived from an EMBL/GenBank/DDBJ whole genome shotgun (WGS) entry which is preliminary data.</text>
</comment>
<evidence type="ECO:0000313" key="1">
    <source>
        <dbReference type="EMBL" id="KAK3060183.1"/>
    </source>
</evidence>
<evidence type="ECO:0000313" key="2">
    <source>
        <dbReference type="Proteomes" id="UP001186974"/>
    </source>
</evidence>
<gene>
    <name evidence="1" type="ORF">LTS18_009130</name>
</gene>
<name>A0ACC3D135_9PEZI</name>
<keyword evidence="2" id="KW-1185">Reference proteome</keyword>
<protein>
    <submittedName>
        <fullName evidence="1">Uncharacterized protein</fullName>
    </submittedName>
</protein>
<accession>A0ACC3D135</accession>
<reference evidence="1" key="1">
    <citation type="submission" date="2024-09" db="EMBL/GenBank/DDBJ databases">
        <title>Black Yeasts Isolated from many extreme environments.</title>
        <authorList>
            <person name="Coleine C."/>
            <person name="Stajich J.E."/>
            <person name="Selbmann L."/>
        </authorList>
    </citation>
    <scope>NUCLEOTIDE SEQUENCE</scope>
    <source>
        <strain evidence="1">CCFEE 5737</strain>
    </source>
</reference>
<dbReference type="Proteomes" id="UP001186974">
    <property type="component" value="Unassembled WGS sequence"/>
</dbReference>